<dbReference type="InterPro" id="IPR019494">
    <property type="entry name" value="FIST_C"/>
</dbReference>
<keyword evidence="3" id="KW-0418">Kinase</keyword>
<dbReference type="InterPro" id="IPR013702">
    <property type="entry name" value="FIST_domain_N"/>
</dbReference>
<dbReference type="Pfam" id="PF08495">
    <property type="entry name" value="FIST"/>
    <property type="match status" value="1"/>
</dbReference>
<dbReference type="SMART" id="SM01204">
    <property type="entry name" value="FIST_C"/>
    <property type="match status" value="1"/>
</dbReference>
<organism evidence="3 4">
    <name type="scientific">Lacibacter luteus</name>
    <dbReference type="NCBI Taxonomy" id="2508719"/>
    <lineage>
        <taxon>Bacteria</taxon>
        <taxon>Pseudomonadati</taxon>
        <taxon>Bacteroidota</taxon>
        <taxon>Chitinophagia</taxon>
        <taxon>Chitinophagales</taxon>
        <taxon>Chitinophagaceae</taxon>
        <taxon>Lacibacter</taxon>
    </lineage>
</organism>
<dbReference type="AlphaFoldDB" id="A0A4Q1CH42"/>
<dbReference type="OrthoDB" id="9770435at2"/>
<dbReference type="Proteomes" id="UP000290204">
    <property type="component" value="Unassembled WGS sequence"/>
</dbReference>
<dbReference type="SMART" id="SM00897">
    <property type="entry name" value="FIST"/>
    <property type="match status" value="1"/>
</dbReference>
<evidence type="ECO:0000259" key="1">
    <source>
        <dbReference type="SMART" id="SM00897"/>
    </source>
</evidence>
<protein>
    <submittedName>
        <fullName evidence="3">Histidine kinase</fullName>
    </submittedName>
</protein>
<evidence type="ECO:0000313" key="4">
    <source>
        <dbReference type="Proteomes" id="UP000290204"/>
    </source>
</evidence>
<dbReference type="PANTHER" id="PTHR40252">
    <property type="entry name" value="BLR0328 PROTEIN"/>
    <property type="match status" value="1"/>
</dbReference>
<dbReference type="EMBL" id="SDHW01000004">
    <property type="protein sequence ID" value="RXK59393.1"/>
    <property type="molecule type" value="Genomic_DNA"/>
</dbReference>
<evidence type="ECO:0000313" key="3">
    <source>
        <dbReference type="EMBL" id="RXK59393.1"/>
    </source>
</evidence>
<keyword evidence="4" id="KW-1185">Reference proteome</keyword>
<reference evidence="3 4" key="1">
    <citation type="submission" date="2019-01" db="EMBL/GenBank/DDBJ databases">
        <title>Lacibacter sp. strain TTM-7.</title>
        <authorList>
            <person name="Chen W.-M."/>
        </authorList>
    </citation>
    <scope>NUCLEOTIDE SEQUENCE [LARGE SCALE GENOMIC DNA]</scope>
    <source>
        <strain evidence="3 4">TTM-7</strain>
    </source>
</reference>
<feature type="domain" description="FIST" evidence="1">
    <location>
        <begin position="26"/>
        <end position="219"/>
    </location>
</feature>
<comment type="caution">
    <text evidence="3">The sequence shown here is derived from an EMBL/GenBank/DDBJ whole genome shotgun (WGS) entry which is preliminary data.</text>
</comment>
<name>A0A4Q1CH42_9BACT</name>
<dbReference type="Pfam" id="PF10442">
    <property type="entry name" value="FIST_C"/>
    <property type="match status" value="1"/>
</dbReference>
<dbReference type="PANTHER" id="PTHR40252:SF2">
    <property type="entry name" value="BLR0328 PROTEIN"/>
    <property type="match status" value="1"/>
</dbReference>
<dbReference type="RefSeq" id="WP_129131696.1">
    <property type="nucleotide sequence ID" value="NZ_SDHW01000004.1"/>
</dbReference>
<gene>
    <name evidence="3" type="ORF">ESA94_14765</name>
</gene>
<keyword evidence="3" id="KW-0808">Transferase</keyword>
<proteinExistence type="predicted"/>
<sequence length="379" mass="41095">MNTSIYRLTDSTWNLHPNSQSVNPNEANLVLCFSAKALLETEEIYNTLRSKFSTAEIAFCSTAGEIYQNEVFDNSFIAVAIQFEKTKVIAASVNISNYSNTQEAAISLASKLPSENLAHVLVFSDGALVNGSELVKGLTTQLPQNILITGGLAGDAANFNSTLVGLNKQPAHGEIVAIGLYGSNIKITHGSQGGWEMFGLEKRVTRSSANVLMEIEGQNALDLYKKYLGKEAHNLPSSALLFPLSVTIPDAKKPLVRTILSVNEKEKLMIFAGDIPVGSTVRFMKSTFDKLIAAADQAAALTVTGHKKMPSFSLLISCVGRKLILADKVVEEVKAVQQSYTNETVMAGFYSYGEISPFNEGGNCQLHNQTMTITSFYED</sequence>
<feature type="domain" description="FIST C-domain" evidence="2">
    <location>
        <begin position="220"/>
        <end position="358"/>
    </location>
</feature>
<accession>A0A4Q1CH42</accession>
<evidence type="ECO:0000259" key="2">
    <source>
        <dbReference type="SMART" id="SM01204"/>
    </source>
</evidence>
<dbReference type="GO" id="GO:0016301">
    <property type="term" value="F:kinase activity"/>
    <property type="evidence" value="ECO:0007669"/>
    <property type="project" value="UniProtKB-KW"/>
</dbReference>